<comment type="caution">
    <text evidence="1">The sequence shown here is derived from an EMBL/GenBank/DDBJ whole genome shotgun (WGS) entry which is preliminary data.</text>
</comment>
<reference evidence="1 2" key="1">
    <citation type="journal article" date="2013" name="Environ. Microbiol.">
        <title>Genome analysis of Chitinivibrio alkaliphilus gen. nov., sp. nov., a novel extremely haloalkaliphilic anaerobic chitinolytic bacterium from the candidate phylum Termite Group 3.</title>
        <authorList>
            <person name="Sorokin D.Y."/>
            <person name="Gumerov V.M."/>
            <person name="Rakitin A.L."/>
            <person name="Beletsky A.V."/>
            <person name="Damste J.S."/>
            <person name="Muyzer G."/>
            <person name="Mardanov A.V."/>
            <person name="Ravin N.V."/>
        </authorList>
    </citation>
    <scope>NUCLEOTIDE SEQUENCE [LARGE SCALE GENOMIC DNA]</scope>
    <source>
        <strain evidence="1 2">ACht1</strain>
    </source>
</reference>
<dbReference type="AlphaFoldDB" id="U7DE28"/>
<evidence type="ECO:0000313" key="1">
    <source>
        <dbReference type="EMBL" id="ERP39171.1"/>
    </source>
</evidence>
<proteinExistence type="predicted"/>
<evidence type="ECO:0008006" key="3">
    <source>
        <dbReference type="Google" id="ProtNLM"/>
    </source>
</evidence>
<organism evidence="1 2">
    <name type="scientific">Chitinivibrio alkaliphilus ACht1</name>
    <dbReference type="NCBI Taxonomy" id="1313304"/>
    <lineage>
        <taxon>Bacteria</taxon>
        <taxon>Pseudomonadati</taxon>
        <taxon>Fibrobacterota</taxon>
        <taxon>Chitinivibrionia</taxon>
        <taxon>Chitinivibrionales</taxon>
        <taxon>Chitinivibrionaceae</taxon>
        <taxon>Chitinivibrio</taxon>
    </lineage>
</organism>
<dbReference type="STRING" id="1313304.CALK_0341"/>
<dbReference type="EMBL" id="ASJR01000002">
    <property type="protein sequence ID" value="ERP39171.1"/>
    <property type="molecule type" value="Genomic_DNA"/>
</dbReference>
<protein>
    <recommendedName>
        <fullName evidence="3">OmpA-like domain-containing protein</fullName>
    </recommendedName>
</protein>
<sequence length="556" mass="62661">MKCIRPYLLLVLLCLWGKTGAYHISFEEESSSLTSTAYAQLTALYETYQEQLHAHDTALHLRGISHATADTSFIRLSEERLATIRTFFTDRNISPEVIQDSCCSISPILHTTRQGRILNSKVHLFLEPHVPETFFLIKAARGDTLWPDTTHSHSFKTEKTELVSSRGDTLRLLDTSSLTIHEKGVDFSARAGEMISSEARPLCRMVTIGPICLQGQAHFTQDHTSFRLIPQTPQDTLHIIHEDTPYEILPSQGFYSTDTSVSVVHLPESPKLLTPSTFYKIPGEKTILRWSESAPSYDVSLYHNDTLLYSIHTSETVLEKALPYGEVTLHLRGRTPHGFLSRDSTTTHLGIQRKTGLAKLHDFHGKDTLTSHNRFYTFRGTLRPNTSLHIDADSISLSDDKTFEYPLTLEEGAQTYPFVLTYDDGSEDTLFRTITYTGYDERYYLEDSLMGLPAFTPTGRYILEGTIPNAASLAIRGEAVDLDSTGRFSHPLRFGTYGTHTVNLDVVYTSGYEKTLSTKVERIHVTNELERNLFHLFTTAVISGMVFLVSFGIDEQ</sequence>
<gene>
    <name evidence="1" type="ORF">CALK_0341</name>
</gene>
<accession>U7DE28</accession>
<dbReference type="RefSeq" id="WP_022635884.1">
    <property type="nucleotide sequence ID" value="NZ_ASJR01000002.1"/>
</dbReference>
<name>U7DE28_9BACT</name>
<keyword evidence="2" id="KW-1185">Reference proteome</keyword>
<evidence type="ECO:0000313" key="2">
    <source>
        <dbReference type="Proteomes" id="UP000017148"/>
    </source>
</evidence>
<dbReference type="Proteomes" id="UP000017148">
    <property type="component" value="Unassembled WGS sequence"/>
</dbReference>